<dbReference type="Proteomes" id="UP001385389">
    <property type="component" value="Chromosome"/>
</dbReference>
<dbReference type="RefSeq" id="WP_338669712.1">
    <property type="nucleotide sequence ID" value="NZ_CP146609.1"/>
</dbReference>
<keyword evidence="1" id="KW-0732">Signal</keyword>
<evidence type="ECO:0000256" key="1">
    <source>
        <dbReference type="SAM" id="SignalP"/>
    </source>
</evidence>
<feature type="signal peptide" evidence="1">
    <location>
        <begin position="1"/>
        <end position="23"/>
    </location>
</feature>
<dbReference type="EMBL" id="CP146609">
    <property type="protein sequence ID" value="WWX24016.1"/>
    <property type="molecule type" value="Genomic_DNA"/>
</dbReference>
<evidence type="ECO:0000313" key="2">
    <source>
        <dbReference type="EMBL" id="WWX24016.1"/>
    </source>
</evidence>
<dbReference type="Gene3D" id="1.20.120.1490">
    <property type="match status" value="1"/>
</dbReference>
<name>A0ABZ2J4D5_9BACT</name>
<evidence type="ECO:0000313" key="3">
    <source>
        <dbReference type="Proteomes" id="UP001385389"/>
    </source>
</evidence>
<gene>
    <name evidence="2" type="ORF">V8V93_07325</name>
</gene>
<reference evidence="2 3" key="1">
    <citation type="submission" date="2024-03" db="EMBL/GenBank/DDBJ databases">
        <title>Phenotype and Genome Characterization of a Sulfate-Reducing Bacterium Pseudodesulfovibrio sp. strain 5S69, isolated from Petroleum Reservoir in Tatarstan (Russia).</title>
        <authorList>
            <person name="Bidzhieva S.K."/>
            <person name="Kadnikov V."/>
            <person name="Tourova T.P."/>
            <person name="Samigullina S.R."/>
            <person name="Sokolova D.S."/>
            <person name="Poltaraus A.B."/>
            <person name="Avtukh A.N."/>
            <person name="Tereshina V.M."/>
            <person name="Mardanov A.V."/>
            <person name="Nazina T.N."/>
        </authorList>
    </citation>
    <scope>NUCLEOTIDE SEQUENCE [LARGE SCALE GENOMIC DNA]</scope>
    <source>
        <strain evidence="2 3">5S69</strain>
    </source>
</reference>
<protein>
    <submittedName>
        <fullName evidence="2">Zinc resistance protein</fullName>
    </submittedName>
</protein>
<accession>A0ABZ2J4D5</accession>
<sequence length="140" mass="14866">MKKTFLTLALVAAVALVSANAMAWGMHGQRGNGYGNGYGMQYNNQVDSKAYQDFLNSTADLRASISADRAEVAALMAGQNPDAKQVRALTEHINKNITALNEKAAALGLPGQGFMGRGMMNGRGMMGFNGYGRGFNCPAR</sequence>
<keyword evidence="3" id="KW-1185">Reference proteome</keyword>
<organism evidence="2 3">
    <name type="scientific">Pseudodesulfovibrio methanolicus</name>
    <dbReference type="NCBI Taxonomy" id="3126690"/>
    <lineage>
        <taxon>Bacteria</taxon>
        <taxon>Pseudomonadati</taxon>
        <taxon>Thermodesulfobacteriota</taxon>
        <taxon>Desulfovibrionia</taxon>
        <taxon>Desulfovibrionales</taxon>
        <taxon>Desulfovibrionaceae</taxon>
    </lineage>
</organism>
<proteinExistence type="predicted"/>
<feature type="chain" id="PRO_5047550532" evidence="1">
    <location>
        <begin position="24"/>
        <end position="140"/>
    </location>
</feature>